<accession>A0A1A2YG94</accession>
<evidence type="ECO:0000259" key="7">
    <source>
        <dbReference type="Pfam" id="PF05425"/>
    </source>
</evidence>
<dbReference type="InterPro" id="IPR019108">
    <property type="entry name" value="Caa3_assmbl_CtaG-rel"/>
</dbReference>
<feature type="transmembrane region" description="Helical" evidence="6">
    <location>
        <begin position="618"/>
        <end position="639"/>
    </location>
</feature>
<dbReference type="InterPro" id="IPR032694">
    <property type="entry name" value="CopC/D"/>
</dbReference>
<dbReference type="Proteomes" id="UP000091846">
    <property type="component" value="Unassembled WGS sequence"/>
</dbReference>
<dbReference type="Pfam" id="PF05425">
    <property type="entry name" value="CopD"/>
    <property type="match status" value="1"/>
</dbReference>
<name>A0A1A2YG94_9MYCO</name>
<evidence type="ECO:0000313" key="8">
    <source>
        <dbReference type="EMBL" id="OBI36277.1"/>
    </source>
</evidence>
<dbReference type="PANTHER" id="PTHR34820">
    <property type="entry name" value="INNER MEMBRANE PROTEIN YEBZ"/>
    <property type="match status" value="1"/>
</dbReference>
<evidence type="ECO:0000256" key="6">
    <source>
        <dbReference type="SAM" id="Phobius"/>
    </source>
</evidence>
<comment type="caution">
    <text evidence="8">The sequence shown here is derived from an EMBL/GenBank/DDBJ whole genome shotgun (WGS) entry which is preliminary data.</text>
</comment>
<feature type="transmembrane region" description="Helical" evidence="6">
    <location>
        <begin position="417"/>
        <end position="435"/>
    </location>
</feature>
<sequence>MTVAPPAGKAPAEAATQRRALVWPVLAGVAVLAGCTAAGIGTLSLASALTVTGLPDPGQVTTLGLPFVRAAGEIAAVLAVGSFLFAAFLVPPQRNGVLDADGYRALRLGTVASGVWAVCAALLVPLTISDVSGHPVADIPPMRMWSLAGLITNASAWRWTAIMAAVITLASLSVLRWSWTPALAAAAVMTLIPLGLTGHSSAGGSHDLATNGLLIHLIAASLWAGGLLALLAHALRGGGHLGLAARRFSMIALWCWVAMAVSGVVNALVRVQPADLFSTDYGRLVTAKFVALCLLGGLGWRQRRVSVAALQADPTPARARGALLRLTLIEAAIFGLTFGIAVGLGRTPPPPPPARLPSIPEAEIGYDFDGPPTVARILFDWRFDLIFGSAALVFAALYVVALVRLHRRGDTWPPGRTISWLLGCLVLLFVTSSGVGRYMPAMFSMHMVVHMCLSMLIPILLVLGAPVTLALRALPAAGRDEPPGMREWLLAALHSRVSRFLTNPVVATVLFVAGFYGLYLSNLFDTTASSHAGHLAMNVHFLVSGYLFYWVVIGVDPTPRPIPPLAKVAVVFASLPLHAFFGVVLMGTKKVLGGDYYRSLGLSWHTDLLGDQHLGGGIAWSAGEFPLVIVMLALLIQWARSDRRTAKRLDRAADRDDDAELVAYNAMLAQLAQGETPKRSGQAPADPD</sequence>
<evidence type="ECO:0000256" key="1">
    <source>
        <dbReference type="ARBA" id="ARBA00004651"/>
    </source>
</evidence>
<dbReference type="OrthoDB" id="5241646at2"/>
<feature type="domain" description="Copper resistance protein D" evidence="7">
    <location>
        <begin position="244"/>
        <end position="344"/>
    </location>
</feature>
<keyword evidence="2" id="KW-1003">Cell membrane</keyword>
<dbReference type="Pfam" id="PF09678">
    <property type="entry name" value="Caa3_CtaG"/>
    <property type="match status" value="1"/>
</dbReference>
<dbReference type="GO" id="GO:0005886">
    <property type="term" value="C:plasma membrane"/>
    <property type="evidence" value="ECO:0007669"/>
    <property type="project" value="UniProtKB-SubCell"/>
</dbReference>
<keyword evidence="3 6" id="KW-0812">Transmembrane</keyword>
<dbReference type="PANTHER" id="PTHR34820:SF4">
    <property type="entry name" value="INNER MEMBRANE PROTEIN YEBZ"/>
    <property type="match status" value="1"/>
</dbReference>
<feature type="transmembrane region" description="Helical" evidence="6">
    <location>
        <begin position="247"/>
        <end position="269"/>
    </location>
</feature>
<evidence type="ECO:0000256" key="4">
    <source>
        <dbReference type="ARBA" id="ARBA00022989"/>
    </source>
</evidence>
<keyword evidence="4 6" id="KW-1133">Transmembrane helix</keyword>
<evidence type="ECO:0000313" key="9">
    <source>
        <dbReference type="Proteomes" id="UP000091846"/>
    </source>
</evidence>
<feature type="transmembrane region" description="Helical" evidence="6">
    <location>
        <begin position="447"/>
        <end position="471"/>
    </location>
</feature>
<feature type="transmembrane region" description="Helical" evidence="6">
    <location>
        <begin position="156"/>
        <end position="175"/>
    </location>
</feature>
<feature type="transmembrane region" description="Helical" evidence="6">
    <location>
        <begin position="565"/>
        <end position="587"/>
    </location>
</feature>
<feature type="transmembrane region" description="Helical" evidence="6">
    <location>
        <begin position="111"/>
        <end position="136"/>
    </location>
</feature>
<gene>
    <name evidence="8" type="ORF">A5708_01320</name>
</gene>
<dbReference type="AlphaFoldDB" id="A0A1A2YG94"/>
<protein>
    <submittedName>
        <fullName evidence="8">Copper resistance protein CopD</fullName>
    </submittedName>
</protein>
<feature type="transmembrane region" description="Helical" evidence="6">
    <location>
        <begin position="385"/>
        <end position="405"/>
    </location>
</feature>
<organism evidence="8 9">
    <name type="scientific">Mycobacterium colombiense</name>
    <dbReference type="NCBI Taxonomy" id="339268"/>
    <lineage>
        <taxon>Bacteria</taxon>
        <taxon>Bacillati</taxon>
        <taxon>Actinomycetota</taxon>
        <taxon>Actinomycetes</taxon>
        <taxon>Mycobacteriales</taxon>
        <taxon>Mycobacteriaceae</taxon>
        <taxon>Mycobacterium</taxon>
        <taxon>Mycobacterium avium complex (MAC)</taxon>
    </lineage>
</organism>
<comment type="subcellular location">
    <subcellularLocation>
        <location evidence="1">Cell membrane</location>
        <topology evidence="1">Multi-pass membrane protein</topology>
    </subcellularLocation>
</comment>
<feature type="transmembrane region" description="Helical" evidence="6">
    <location>
        <begin position="532"/>
        <end position="553"/>
    </location>
</feature>
<evidence type="ECO:0000256" key="5">
    <source>
        <dbReference type="ARBA" id="ARBA00023136"/>
    </source>
</evidence>
<evidence type="ECO:0000256" key="3">
    <source>
        <dbReference type="ARBA" id="ARBA00022692"/>
    </source>
</evidence>
<reference evidence="8 9" key="1">
    <citation type="submission" date="2016-06" db="EMBL/GenBank/DDBJ databases">
        <authorList>
            <person name="Kjaerup R.B."/>
            <person name="Dalgaard T.S."/>
            <person name="Juul-Madsen H.R."/>
        </authorList>
    </citation>
    <scope>NUCLEOTIDE SEQUENCE [LARGE SCALE GENOMIC DNA]</scope>
    <source>
        <strain evidence="8 9">E1334</strain>
    </source>
</reference>
<evidence type="ECO:0000256" key="2">
    <source>
        <dbReference type="ARBA" id="ARBA00022475"/>
    </source>
</evidence>
<dbReference type="InterPro" id="IPR008457">
    <property type="entry name" value="Cu-R_CopD_dom"/>
</dbReference>
<feature type="transmembrane region" description="Helical" evidence="6">
    <location>
        <begin position="322"/>
        <end position="344"/>
    </location>
</feature>
<dbReference type="EMBL" id="LZKI01000176">
    <property type="protein sequence ID" value="OBI36277.1"/>
    <property type="molecule type" value="Genomic_DNA"/>
</dbReference>
<proteinExistence type="predicted"/>
<feature type="transmembrane region" description="Helical" evidence="6">
    <location>
        <begin position="21"/>
        <end position="47"/>
    </location>
</feature>
<dbReference type="RefSeq" id="WP_065030750.1">
    <property type="nucleotide sequence ID" value="NZ_LZKI01000176.1"/>
</dbReference>
<feature type="transmembrane region" description="Helical" evidence="6">
    <location>
        <begin position="67"/>
        <end position="90"/>
    </location>
</feature>
<feature type="transmembrane region" description="Helical" evidence="6">
    <location>
        <begin position="182"/>
        <end position="201"/>
    </location>
</feature>
<feature type="transmembrane region" description="Helical" evidence="6">
    <location>
        <begin position="281"/>
        <end position="301"/>
    </location>
</feature>
<feature type="transmembrane region" description="Helical" evidence="6">
    <location>
        <begin position="500"/>
        <end position="520"/>
    </location>
</feature>
<dbReference type="GO" id="GO:0006825">
    <property type="term" value="P:copper ion transport"/>
    <property type="evidence" value="ECO:0007669"/>
    <property type="project" value="InterPro"/>
</dbReference>
<keyword evidence="5 6" id="KW-0472">Membrane</keyword>
<feature type="transmembrane region" description="Helical" evidence="6">
    <location>
        <begin position="213"/>
        <end position="235"/>
    </location>
</feature>